<feature type="domain" description="F-box" evidence="2">
    <location>
        <begin position="182"/>
        <end position="236"/>
    </location>
</feature>
<evidence type="ECO:0000259" key="2">
    <source>
        <dbReference type="Pfam" id="PF12937"/>
    </source>
</evidence>
<dbReference type="InterPro" id="IPR036047">
    <property type="entry name" value="F-box-like_dom_sf"/>
</dbReference>
<dbReference type="VEuPathDB" id="FungiDB:SCHCODRAFT_02752395"/>
<dbReference type="SUPFAM" id="SSF81383">
    <property type="entry name" value="F-box domain"/>
    <property type="match status" value="1"/>
</dbReference>
<evidence type="ECO:0000313" key="4">
    <source>
        <dbReference type="Proteomes" id="UP000007431"/>
    </source>
</evidence>
<dbReference type="Proteomes" id="UP000007431">
    <property type="component" value="Unassembled WGS sequence"/>
</dbReference>
<protein>
    <recommendedName>
        <fullName evidence="2">F-box domain-containing protein</fullName>
    </recommendedName>
</protein>
<dbReference type="EMBL" id="GL377312">
    <property type="protein sequence ID" value="EFI92793.1"/>
    <property type="molecule type" value="Genomic_DNA"/>
</dbReference>
<organism evidence="4">
    <name type="scientific">Schizophyllum commune (strain H4-8 / FGSC 9210)</name>
    <name type="common">Split gill fungus</name>
    <dbReference type="NCBI Taxonomy" id="578458"/>
    <lineage>
        <taxon>Eukaryota</taxon>
        <taxon>Fungi</taxon>
        <taxon>Dikarya</taxon>
        <taxon>Basidiomycota</taxon>
        <taxon>Agaricomycotina</taxon>
        <taxon>Agaricomycetes</taxon>
        <taxon>Agaricomycetidae</taxon>
        <taxon>Agaricales</taxon>
        <taxon>Schizophyllaceae</taxon>
        <taxon>Schizophyllum</taxon>
    </lineage>
</organism>
<name>D8QGM1_SCHCM</name>
<keyword evidence="4" id="KW-1185">Reference proteome</keyword>
<dbReference type="AlphaFoldDB" id="D8QGM1"/>
<dbReference type="InParanoid" id="D8QGM1"/>
<feature type="region of interest" description="Disordered" evidence="1">
    <location>
        <begin position="19"/>
        <end position="45"/>
    </location>
</feature>
<evidence type="ECO:0000256" key="1">
    <source>
        <dbReference type="SAM" id="MobiDB-lite"/>
    </source>
</evidence>
<evidence type="ECO:0000313" key="3">
    <source>
        <dbReference type="EMBL" id="EFI92793.1"/>
    </source>
</evidence>
<proteinExistence type="predicted"/>
<gene>
    <name evidence="3" type="ORF">SCHCODRAFT_113011</name>
</gene>
<dbReference type="GeneID" id="9597771"/>
<dbReference type="InterPro" id="IPR001810">
    <property type="entry name" value="F-box_dom"/>
</dbReference>
<feature type="non-terminal residue" evidence="3">
    <location>
        <position position="645"/>
    </location>
</feature>
<sequence>MISIFCSLSRSAVRRSARERQRSAKASAPFGEVGPGYSANAGQASTSNLPPTIKYRMGYIQIRISDYGGVHPESRRTDSQEDALSLDGDTVLADASALLEYAQSLVEPGLQRRRLVLSSTEIKNIRKFAPVLVAQIERISTVKKRIVASGEQNFATQNYDLSAARKRLLRQLGLHRSLIAPIWRLPPELLSDIFLHYKAQHEDRAACDAHFMMRLAQVCYVWREVARDTPFLWTRFTAMRCSRMPEVVNAELVALSRTAPLTIHHDGDDPEDRILLRLLDQLQPHAAHWGSIKLSGRVRTFAQLPLVALPALREASLTFYDTWPRVVEFDEVLLFLEHAPWLERLNVSSDSITWDEDEEEDEFITFQIPQFFHLTHLSVSLPRARLSKDDLMLGLSPFTDSLVSMTLHTDLFVPPAHLDHTAEPTPFPALRILHLSQSAGEILPFIIAPSLDELTLSETGETPFVSLAASAARPENAIASLRKATLTAVRPLDHHAVLECLEQMEGLKELHLRGDLSPARISTFSLDLSRRMTCLGARVSASRAASFLETRHGLAGHGEGALSRAASIEGTAEGRYGPDEPCSKCAPPGDMDAPKPLLPSLVELKVDSMPPDYGIHWRAMLRSRQVPRVCGGWLVPELKVVSAWT</sequence>
<accession>D8QGM1</accession>
<dbReference type="KEGG" id="scm:SCHCO_02752395"/>
<dbReference type="OrthoDB" id="2269034at2759"/>
<dbReference type="Pfam" id="PF12937">
    <property type="entry name" value="F-box-like"/>
    <property type="match status" value="1"/>
</dbReference>
<dbReference type="Gene3D" id="1.20.1280.50">
    <property type="match status" value="1"/>
</dbReference>
<reference evidence="3 4" key="1">
    <citation type="journal article" date="2010" name="Nat. Biotechnol.">
        <title>Genome sequence of the model mushroom Schizophyllum commune.</title>
        <authorList>
            <person name="Ohm R.A."/>
            <person name="de Jong J.F."/>
            <person name="Lugones L.G."/>
            <person name="Aerts A."/>
            <person name="Kothe E."/>
            <person name="Stajich J.E."/>
            <person name="de Vries R.P."/>
            <person name="Record E."/>
            <person name="Levasseur A."/>
            <person name="Baker S.E."/>
            <person name="Bartholomew K.A."/>
            <person name="Coutinho P.M."/>
            <person name="Erdmann S."/>
            <person name="Fowler T.J."/>
            <person name="Gathman A.C."/>
            <person name="Lombard V."/>
            <person name="Henrissat B."/>
            <person name="Knabe N."/>
            <person name="Kuees U."/>
            <person name="Lilly W.W."/>
            <person name="Lindquist E."/>
            <person name="Lucas S."/>
            <person name="Magnuson J.K."/>
            <person name="Piumi F."/>
            <person name="Raudaskoski M."/>
            <person name="Salamov A."/>
            <person name="Schmutz J."/>
            <person name="Schwarze F.W.M.R."/>
            <person name="vanKuyk P.A."/>
            <person name="Horton J.S."/>
            <person name="Grigoriev I.V."/>
            <person name="Woesten H.A.B."/>
        </authorList>
    </citation>
    <scope>NUCLEOTIDE SEQUENCE [LARGE SCALE GENOMIC DNA]</scope>
    <source>
        <strain evidence="4">H4-8 / FGSC 9210</strain>
    </source>
</reference>
<dbReference type="HOGENOM" id="CLU_424616_0_0_1"/>